<feature type="domain" description="Cytidyltransferase-like" evidence="1">
    <location>
        <begin position="6"/>
        <end position="42"/>
    </location>
</feature>
<dbReference type="RefSeq" id="WP_344767917.1">
    <property type="nucleotide sequence ID" value="NZ_BAABAK010000015.1"/>
</dbReference>
<reference evidence="3" key="1">
    <citation type="journal article" date="2019" name="Int. J. Syst. Evol. Microbiol.">
        <title>The Global Catalogue of Microorganisms (GCM) 10K type strain sequencing project: providing services to taxonomists for standard genome sequencing and annotation.</title>
        <authorList>
            <consortium name="The Broad Institute Genomics Platform"/>
            <consortium name="The Broad Institute Genome Sequencing Center for Infectious Disease"/>
            <person name="Wu L."/>
            <person name="Ma J."/>
        </authorList>
    </citation>
    <scope>NUCLEOTIDE SEQUENCE [LARGE SCALE GENOMIC DNA]</scope>
    <source>
        <strain evidence="3">JCM 17338</strain>
    </source>
</reference>
<dbReference type="EMBL" id="BAABAK010000015">
    <property type="protein sequence ID" value="GAA3973403.1"/>
    <property type="molecule type" value="Genomic_DNA"/>
</dbReference>
<dbReference type="Pfam" id="PF01467">
    <property type="entry name" value="CTP_transf_like"/>
    <property type="match status" value="1"/>
</dbReference>
<dbReference type="Proteomes" id="UP001501081">
    <property type="component" value="Unassembled WGS sequence"/>
</dbReference>
<sequence>MKRGLVIGKFMPIHNGHTALIKFAASQCDELIVSMSYTPDDKINPELRFQWIKGS</sequence>
<name>A0ABP7PYA4_9SPHI</name>
<keyword evidence="3" id="KW-1185">Reference proteome</keyword>
<gene>
    <name evidence="2" type="ORF">GCM10022246_27190</name>
</gene>
<proteinExistence type="predicted"/>
<evidence type="ECO:0000259" key="1">
    <source>
        <dbReference type="Pfam" id="PF01467"/>
    </source>
</evidence>
<evidence type="ECO:0000313" key="2">
    <source>
        <dbReference type="EMBL" id="GAA3973403.1"/>
    </source>
</evidence>
<dbReference type="InterPro" id="IPR014729">
    <property type="entry name" value="Rossmann-like_a/b/a_fold"/>
</dbReference>
<evidence type="ECO:0000313" key="3">
    <source>
        <dbReference type="Proteomes" id="UP001501081"/>
    </source>
</evidence>
<comment type="caution">
    <text evidence="2">The sequence shown here is derived from an EMBL/GenBank/DDBJ whole genome shotgun (WGS) entry which is preliminary data.</text>
</comment>
<accession>A0ABP7PYA4</accession>
<dbReference type="Gene3D" id="3.40.50.620">
    <property type="entry name" value="HUPs"/>
    <property type="match status" value="1"/>
</dbReference>
<dbReference type="NCBIfam" id="TIGR00125">
    <property type="entry name" value="cyt_tran_rel"/>
    <property type="match status" value="1"/>
</dbReference>
<dbReference type="SUPFAM" id="SSF52374">
    <property type="entry name" value="Nucleotidylyl transferase"/>
    <property type="match status" value="1"/>
</dbReference>
<protein>
    <recommendedName>
        <fullName evidence="1">Cytidyltransferase-like domain-containing protein</fullName>
    </recommendedName>
</protein>
<organism evidence="2 3">
    <name type="scientific">Pedobacter ginsengiterrae</name>
    <dbReference type="NCBI Taxonomy" id="871696"/>
    <lineage>
        <taxon>Bacteria</taxon>
        <taxon>Pseudomonadati</taxon>
        <taxon>Bacteroidota</taxon>
        <taxon>Sphingobacteriia</taxon>
        <taxon>Sphingobacteriales</taxon>
        <taxon>Sphingobacteriaceae</taxon>
        <taxon>Pedobacter</taxon>
    </lineage>
</organism>
<dbReference type="InterPro" id="IPR004821">
    <property type="entry name" value="Cyt_trans-like"/>
</dbReference>